<dbReference type="InterPro" id="IPR029044">
    <property type="entry name" value="Nucleotide-diphossugar_trans"/>
</dbReference>
<dbReference type="SUPFAM" id="SSF53448">
    <property type="entry name" value="Nucleotide-diphospho-sugar transferases"/>
    <property type="match status" value="1"/>
</dbReference>
<feature type="domain" description="Glycosyltransferase 2-like" evidence="1">
    <location>
        <begin position="12"/>
        <end position="177"/>
    </location>
</feature>
<accession>X1BMJ7</accession>
<dbReference type="Gene3D" id="3.90.550.10">
    <property type="entry name" value="Spore Coat Polysaccharide Biosynthesis Protein SpsA, Chain A"/>
    <property type="match status" value="1"/>
</dbReference>
<dbReference type="CDD" id="cd04179">
    <property type="entry name" value="DPM_DPG-synthase_like"/>
    <property type="match status" value="1"/>
</dbReference>
<dbReference type="Pfam" id="PF00535">
    <property type="entry name" value="Glycos_transf_2"/>
    <property type="match status" value="1"/>
</dbReference>
<comment type="caution">
    <text evidence="2">The sequence shown here is derived from an EMBL/GenBank/DDBJ whole genome shotgun (WGS) entry which is preliminary data.</text>
</comment>
<dbReference type="PANTHER" id="PTHR48090:SF7">
    <property type="entry name" value="RFBJ PROTEIN"/>
    <property type="match status" value="1"/>
</dbReference>
<proteinExistence type="predicted"/>
<sequence>MDAPTNGFNKLSIIIPVFNERETLRNIVKQVQTVELPLQKEIILVDDCSTDGTRQLLETEFKDENLIKVYHSINQGKGAALRTGFNRASGDIVLIQDADLEYDPEEYPKLLQPIIAGKADVVYGSRFVGSEAHRVLYFWHMMGNKFLTLFSNMLTNLNLTDMETGYKVFRKKVLDQIIIKENRFGFEPEVTVKLAKLRCRIYE</sequence>
<dbReference type="AlphaFoldDB" id="X1BMJ7"/>
<protein>
    <recommendedName>
        <fullName evidence="1">Glycosyltransferase 2-like domain-containing protein</fullName>
    </recommendedName>
</protein>
<reference evidence="2" key="1">
    <citation type="journal article" date="2014" name="Front. Microbiol.">
        <title>High frequency of phylogenetically diverse reductive dehalogenase-homologous genes in deep subseafloor sedimentary metagenomes.</title>
        <authorList>
            <person name="Kawai M."/>
            <person name="Futagami T."/>
            <person name="Toyoda A."/>
            <person name="Takaki Y."/>
            <person name="Nishi S."/>
            <person name="Hori S."/>
            <person name="Arai W."/>
            <person name="Tsubouchi T."/>
            <person name="Morono Y."/>
            <person name="Uchiyama I."/>
            <person name="Ito T."/>
            <person name="Fujiyama A."/>
            <person name="Inagaki F."/>
            <person name="Takami H."/>
        </authorList>
    </citation>
    <scope>NUCLEOTIDE SEQUENCE</scope>
    <source>
        <strain evidence="2">Expedition CK06-06</strain>
    </source>
</reference>
<gene>
    <name evidence="2" type="ORF">S01H4_35907</name>
</gene>
<dbReference type="InterPro" id="IPR050256">
    <property type="entry name" value="Glycosyltransferase_2"/>
</dbReference>
<dbReference type="PANTHER" id="PTHR48090">
    <property type="entry name" value="UNDECAPRENYL-PHOSPHATE 4-DEOXY-4-FORMAMIDO-L-ARABINOSE TRANSFERASE-RELATED"/>
    <property type="match status" value="1"/>
</dbReference>
<feature type="non-terminal residue" evidence="2">
    <location>
        <position position="203"/>
    </location>
</feature>
<name>X1BMJ7_9ZZZZ</name>
<evidence type="ECO:0000259" key="1">
    <source>
        <dbReference type="Pfam" id="PF00535"/>
    </source>
</evidence>
<dbReference type="InterPro" id="IPR001173">
    <property type="entry name" value="Glyco_trans_2-like"/>
</dbReference>
<organism evidence="2">
    <name type="scientific">marine sediment metagenome</name>
    <dbReference type="NCBI Taxonomy" id="412755"/>
    <lineage>
        <taxon>unclassified sequences</taxon>
        <taxon>metagenomes</taxon>
        <taxon>ecological metagenomes</taxon>
    </lineage>
</organism>
<dbReference type="EMBL" id="BART01019139">
    <property type="protein sequence ID" value="GAG82397.1"/>
    <property type="molecule type" value="Genomic_DNA"/>
</dbReference>
<evidence type="ECO:0000313" key="2">
    <source>
        <dbReference type="EMBL" id="GAG82397.1"/>
    </source>
</evidence>